<reference evidence="1" key="2">
    <citation type="submission" date="2020-11" db="EMBL/GenBank/DDBJ databases">
        <authorList>
            <consortium name="DOE Joint Genome Institute"/>
            <person name="Kuo A."/>
            <person name="Miyauchi S."/>
            <person name="Kiss E."/>
            <person name="Drula E."/>
            <person name="Kohler A."/>
            <person name="Sanchez-Garcia M."/>
            <person name="Andreopoulos B."/>
            <person name="Barry K.W."/>
            <person name="Bonito G."/>
            <person name="Buee M."/>
            <person name="Carver A."/>
            <person name="Chen C."/>
            <person name="Cichocki N."/>
            <person name="Clum A."/>
            <person name="Culley D."/>
            <person name="Crous P.W."/>
            <person name="Fauchery L."/>
            <person name="Girlanda M."/>
            <person name="Hayes R."/>
            <person name="Keri Z."/>
            <person name="Labutti K."/>
            <person name="Lipzen A."/>
            <person name="Lombard V."/>
            <person name="Magnuson J."/>
            <person name="Maillard F."/>
            <person name="Morin E."/>
            <person name="Murat C."/>
            <person name="Nolan M."/>
            <person name="Ohm R."/>
            <person name="Pangilinan J."/>
            <person name="Pereira M."/>
            <person name="Perotto S."/>
            <person name="Peter M."/>
            <person name="Riley R."/>
            <person name="Sitrit Y."/>
            <person name="Stielow B."/>
            <person name="Szollosi G."/>
            <person name="Zifcakova L."/>
            <person name="Stursova M."/>
            <person name="Spatafora J.W."/>
            <person name="Tedersoo L."/>
            <person name="Vaario L.-M."/>
            <person name="Yamada A."/>
            <person name="Yan M."/>
            <person name="Wang P."/>
            <person name="Xu J."/>
            <person name="Bruns T."/>
            <person name="Baldrian P."/>
            <person name="Vilgalys R."/>
            <person name="Henrissat B."/>
            <person name="Grigoriev I.V."/>
            <person name="Hibbett D."/>
            <person name="Nagy L.G."/>
            <person name="Martin F.M."/>
        </authorList>
    </citation>
    <scope>NUCLEOTIDE SEQUENCE</scope>
    <source>
        <strain evidence="1">UH-Tt-Lm1</strain>
    </source>
</reference>
<sequence>MFLDCYAHQVNLVVGDYFKSQASVLDSADNATELISWLRSKTQILASLREVQVKYGENAVKAVIRAVLTRWTAHYQAYARLLDLHSVLVMVVDMDSRRPEKERCVIAGDAKARKKAKDMVMLIKDNNFWMSLLRYGRYS</sequence>
<protein>
    <submittedName>
        <fullName evidence="1">Uncharacterized protein</fullName>
    </submittedName>
</protein>
<reference evidence="1" key="1">
    <citation type="journal article" date="2020" name="Nat. Commun.">
        <title>Large-scale genome sequencing of mycorrhizal fungi provides insights into the early evolution of symbiotic traits.</title>
        <authorList>
            <person name="Miyauchi S."/>
            <person name="Kiss E."/>
            <person name="Kuo A."/>
            <person name="Drula E."/>
            <person name="Kohler A."/>
            <person name="Sanchez-Garcia M."/>
            <person name="Morin E."/>
            <person name="Andreopoulos B."/>
            <person name="Barry K.W."/>
            <person name="Bonito G."/>
            <person name="Buee M."/>
            <person name="Carver A."/>
            <person name="Chen C."/>
            <person name="Cichocki N."/>
            <person name="Clum A."/>
            <person name="Culley D."/>
            <person name="Crous P.W."/>
            <person name="Fauchery L."/>
            <person name="Girlanda M."/>
            <person name="Hayes R.D."/>
            <person name="Keri Z."/>
            <person name="LaButti K."/>
            <person name="Lipzen A."/>
            <person name="Lombard V."/>
            <person name="Magnuson J."/>
            <person name="Maillard F."/>
            <person name="Murat C."/>
            <person name="Nolan M."/>
            <person name="Ohm R.A."/>
            <person name="Pangilinan J."/>
            <person name="Pereira M.F."/>
            <person name="Perotto S."/>
            <person name="Peter M."/>
            <person name="Pfister S."/>
            <person name="Riley R."/>
            <person name="Sitrit Y."/>
            <person name="Stielow J.B."/>
            <person name="Szollosi G."/>
            <person name="Zifcakova L."/>
            <person name="Stursova M."/>
            <person name="Spatafora J.W."/>
            <person name="Tedersoo L."/>
            <person name="Vaario L.M."/>
            <person name="Yamada A."/>
            <person name="Yan M."/>
            <person name="Wang P."/>
            <person name="Xu J."/>
            <person name="Bruns T."/>
            <person name="Baldrian P."/>
            <person name="Vilgalys R."/>
            <person name="Dunand C."/>
            <person name="Henrissat B."/>
            <person name="Grigoriev I.V."/>
            <person name="Hibbett D."/>
            <person name="Nagy L.G."/>
            <person name="Martin F.M."/>
        </authorList>
    </citation>
    <scope>NUCLEOTIDE SEQUENCE</scope>
    <source>
        <strain evidence="1">UH-Tt-Lm1</strain>
    </source>
</reference>
<dbReference type="Proteomes" id="UP000736335">
    <property type="component" value="Unassembled WGS sequence"/>
</dbReference>
<dbReference type="OrthoDB" id="3270520at2759"/>
<evidence type="ECO:0000313" key="2">
    <source>
        <dbReference type="Proteomes" id="UP000736335"/>
    </source>
</evidence>
<organism evidence="1 2">
    <name type="scientific">Thelephora terrestris</name>
    <dbReference type="NCBI Taxonomy" id="56493"/>
    <lineage>
        <taxon>Eukaryota</taxon>
        <taxon>Fungi</taxon>
        <taxon>Dikarya</taxon>
        <taxon>Basidiomycota</taxon>
        <taxon>Agaricomycotina</taxon>
        <taxon>Agaricomycetes</taxon>
        <taxon>Thelephorales</taxon>
        <taxon>Thelephoraceae</taxon>
        <taxon>Thelephora</taxon>
    </lineage>
</organism>
<evidence type="ECO:0000313" key="1">
    <source>
        <dbReference type="EMBL" id="KAF9782369.1"/>
    </source>
</evidence>
<keyword evidence="2" id="KW-1185">Reference proteome</keyword>
<gene>
    <name evidence="1" type="ORF">BJ322DRAFT_1009694</name>
</gene>
<comment type="caution">
    <text evidence="1">The sequence shown here is derived from an EMBL/GenBank/DDBJ whole genome shotgun (WGS) entry which is preliminary data.</text>
</comment>
<proteinExistence type="predicted"/>
<name>A0A9P6L410_9AGAM</name>
<dbReference type="InterPro" id="IPR012337">
    <property type="entry name" value="RNaseH-like_sf"/>
</dbReference>
<dbReference type="SUPFAM" id="SSF53098">
    <property type="entry name" value="Ribonuclease H-like"/>
    <property type="match status" value="1"/>
</dbReference>
<dbReference type="EMBL" id="WIUZ02000012">
    <property type="protein sequence ID" value="KAF9782369.1"/>
    <property type="molecule type" value="Genomic_DNA"/>
</dbReference>
<accession>A0A9P6L410</accession>
<dbReference type="AlphaFoldDB" id="A0A9P6L410"/>